<reference evidence="4" key="1">
    <citation type="submission" date="2016-10" db="EMBL/GenBank/DDBJ databases">
        <authorList>
            <person name="Varghese N."/>
            <person name="Submissions S."/>
        </authorList>
    </citation>
    <scope>NUCLEOTIDE SEQUENCE [LARGE SCALE GENOMIC DNA]</scope>
    <source>
        <strain evidence="4">DSM 28881</strain>
    </source>
</reference>
<dbReference type="PANTHER" id="PTHR12526">
    <property type="entry name" value="GLYCOSYLTRANSFERASE"/>
    <property type="match status" value="1"/>
</dbReference>
<keyword evidence="4" id="KW-1185">Reference proteome</keyword>
<evidence type="ECO:0000259" key="2">
    <source>
        <dbReference type="Pfam" id="PF13439"/>
    </source>
</evidence>
<dbReference type="Pfam" id="PF13439">
    <property type="entry name" value="Glyco_transf_4"/>
    <property type="match status" value="1"/>
</dbReference>
<feature type="domain" description="Glycosyltransferase subfamily 4-like N-terminal" evidence="2">
    <location>
        <begin position="13"/>
        <end position="159"/>
    </location>
</feature>
<dbReference type="RefSeq" id="WP_090839324.1">
    <property type="nucleotide sequence ID" value="NZ_FORM01000004.1"/>
</dbReference>
<dbReference type="InterPro" id="IPR001296">
    <property type="entry name" value="Glyco_trans_1"/>
</dbReference>
<proteinExistence type="predicted"/>
<dbReference type="InterPro" id="IPR028098">
    <property type="entry name" value="Glyco_trans_4-like_N"/>
</dbReference>
<evidence type="ECO:0000313" key="3">
    <source>
        <dbReference type="EMBL" id="SFJ09878.1"/>
    </source>
</evidence>
<protein>
    <submittedName>
        <fullName evidence="3">Glycosyltransferase involved in cell wall bisynthesis</fullName>
    </submittedName>
</protein>
<dbReference type="GO" id="GO:0016757">
    <property type="term" value="F:glycosyltransferase activity"/>
    <property type="evidence" value="ECO:0007669"/>
    <property type="project" value="InterPro"/>
</dbReference>
<dbReference type="Proteomes" id="UP000199559">
    <property type="component" value="Unassembled WGS sequence"/>
</dbReference>
<feature type="domain" description="Glycosyl transferase family 1" evidence="1">
    <location>
        <begin position="176"/>
        <end position="329"/>
    </location>
</feature>
<dbReference type="SUPFAM" id="SSF53756">
    <property type="entry name" value="UDP-Glycosyltransferase/glycogen phosphorylase"/>
    <property type="match status" value="1"/>
</dbReference>
<dbReference type="STRING" id="1144750.SAMN05443431_104189"/>
<gene>
    <name evidence="3" type="ORF">SAMN05443431_104189</name>
</gene>
<sequence length="356" mass="39806">MRVLQLIDSLEAGGAERVAVNYANGLISQVDGSYLCVTRAEGLLKASVNKAVGYLFLNKKATIDVSAIWRLYRFIKKENITVIHAHSSSYFLATLITILNPKLKLVWHDHYGKSEFLEQRPKRILQYCSKYFDHIFSVNSKLKDWASSHLKTKTVSYLPNYAVVGDTVLSTRLKGTEGKRIVCLANLRPQKDHLNLLKAFKLVAKNNPDWTLHLVGKDFEDDYSKHVFEYIKSEALEDHVFFYGSCEDVSAILLACDIGVLSSQSEGLPLALLEYGLANLAVVATNVGECNQIIKNKNTGLLVSAEDSNALGNAIMSSIDDLNLRRAHAKQLTQLINTDFSETRALQTIVNTYTLF</sequence>
<dbReference type="Pfam" id="PF00534">
    <property type="entry name" value="Glycos_transf_1"/>
    <property type="match status" value="1"/>
</dbReference>
<dbReference type="PANTHER" id="PTHR12526:SF630">
    <property type="entry name" value="GLYCOSYLTRANSFERASE"/>
    <property type="match status" value="1"/>
</dbReference>
<dbReference type="EMBL" id="FORM01000004">
    <property type="protein sequence ID" value="SFJ09878.1"/>
    <property type="molecule type" value="Genomic_DNA"/>
</dbReference>
<organism evidence="3 4">
    <name type="scientific">Olleya namhaensis</name>
    <dbReference type="NCBI Taxonomy" id="1144750"/>
    <lineage>
        <taxon>Bacteria</taxon>
        <taxon>Pseudomonadati</taxon>
        <taxon>Bacteroidota</taxon>
        <taxon>Flavobacteriia</taxon>
        <taxon>Flavobacteriales</taxon>
        <taxon>Flavobacteriaceae</taxon>
    </lineage>
</organism>
<name>A0A1I3NKG7_9FLAO</name>
<dbReference type="Gene3D" id="3.40.50.2000">
    <property type="entry name" value="Glycogen Phosphorylase B"/>
    <property type="match status" value="2"/>
</dbReference>
<evidence type="ECO:0000313" key="4">
    <source>
        <dbReference type="Proteomes" id="UP000199559"/>
    </source>
</evidence>
<accession>A0A1I3NKG7</accession>
<keyword evidence="3" id="KW-0808">Transferase</keyword>
<evidence type="ECO:0000259" key="1">
    <source>
        <dbReference type="Pfam" id="PF00534"/>
    </source>
</evidence>
<dbReference type="AlphaFoldDB" id="A0A1I3NKG7"/>